<sequence length="71" mass="7931">MGSSTQIEFLTLPSYSSCNEQPKDTICVKFLLKPTSFFKLLLLVFIPIGLLLSCVGVIGVFFRPFRLEASE</sequence>
<gene>
    <name evidence="1" type="ORF">MRB53_026204</name>
</gene>
<accession>A0ACC2LI66</accession>
<reference evidence="1 2" key="1">
    <citation type="journal article" date="2022" name="Hortic Res">
        <title>A haplotype resolved chromosomal level avocado genome allows analysis of novel avocado genes.</title>
        <authorList>
            <person name="Nath O."/>
            <person name="Fletcher S.J."/>
            <person name="Hayward A."/>
            <person name="Shaw L.M."/>
            <person name="Masouleh A.K."/>
            <person name="Furtado A."/>
            <person name="Henry R.J."/>
            <person name="Mitter N."/>
        </authorList>
    </citation>
    <scope>NUCLEOTIDE SEQUENCE [LARGE SCALE GENOMIC DNA]</scope>
    <source>
        <strain evidence="2">cv. Hass</strain>
    </source>
</reference>
<name>A0ACC2LI66_PERAE</name>
<evidence type="ECO:0000313" key="1">
    <source>
        <dbReference type="EMBL" id="KAJ8632868.1"/>
    </source>
</evidence>
<protein>
    <submittedName>
        <fullName evidence="1">Uncharacterized protein</fullName>
    </submittedName>
</protein>
<comment type="caution">
    <text evidence="1">The sequence shown here is derived from an EMBL/GenBank/DDBJ whole genome shotgun (WGS) entry which is preliminary data.</text>
</comment>
<proteinExistence type="predicted"/>
<evidence type="ECO:0000313" key="2">
    <source>
        <dbReference type="Proteomes" id="UP001234297"/>
    </source>
</evidence>
<keyword evidence="2" id="KW-1185">Reference proteome</keyword>
<dbReference type="EMBL" id="CM056816">
    <property type="protein sequence ID" value="KAJ8632868.1"/>
    <property type="molecule type" value="Genomic_DNA"/>
</dbReference>
<dbReference type="Proteomes" id="UP001234297">
    <property type="component" value="Chromosome 8"/>
</dbReference>
<organism evidence="1 2">
    <name type="scientific">Persea americana</name>
    <name type="common">Avocado</name>
    <dbReference type="NCBI Taxonomy" id="3435"/>
    <lineage>
        <taxon>Eukaryota</taxon>
        <taxon>Viridiplantae</taxon>
        <taxon>Streptophyta</taxon>
        <taxon>Embryophyta</taxon>
        <taxon>Tracheophyta</taxon>
        <taxon>Spermatophyta</taxon>
        <taxon>Magnoliopsida</taxon>
        <taxon>Magnoliidae</taxon>
        <taxon>Laurales</taxon>
        <taxon>Lauraceae</taxon>
        <taxon>Persea</taxon>
    </lineage>
</organism>